<reference evidence="3 4" key="1">
    <citation type="submission" date="2019-03" db="EMBL/GenBank/DDBJ databases">
        <title>Draft genome sequences of novel Actinobacteria.</title>
        <authorList>
            <person name="Sahin N."/>
            <person name="Ay H."/>
            <person name="Saygin H."/>
        </authorList>
    </citation>
    <scope>NUCLEOTIDE SEQUENCE [LARGE SCALE GENOMIC DNA]</scope>
    <source>
        <strain evidence="3 4">KC310</strain>
    </source>
</reference>
<name>A0A4R4VGC4_9ACTN</name>
<organism evidence="3 4">
    <name type="scientific">Nonomuraea deserti</name>
    <dbReference type="NCBI Taxonomy" id="1848322"/>
    <lineage>
        <taxon>Bacteria</taxon>
        <taxon>Bacillati</taxon>
        <taxon>Actinomycetota</taxon>
        <taxon>Actinomycetes</taxon>
        <taxon>Streptosporangiales</taxon>
        <taxon>Streptosporangiaceae</taxon>
        <taxon>Nonomuraea</taxon>
    </lineage>
</organism>
<feature type="region of interest" description="Disordered" evidence="1">
    <location>
        <begin position="1"/>
        <end position="23"/>
    </location>
</feature>
<evidence type="ECO:0000313" key="3">
    <source>
        <dbReference type="EMBL" id="TDD04669.1"/>
    </source>
</evidence>
<dbReference type="EMBL" id="SMKO01000044">
    <property type="protein sequence ID" value="TDD04669.1"/>
    <property type="molecule type" value="Genomic_DNA"/>
</dbReference>
<keyword evidence="2" id="KW-1133">Transmembrane helix</keyword>
<gene>
    <name evidence="3" type="ORF">E1292_18490</name>
</gene>
<protein>
    <submittedName>
        <fullName evidence="3">Uncharacterized protein</fullName>
    </submittedName>
</protein>
<sequence length="336" mass="35306">MSAHDLRDVLRERAEAPAPLNPHRHDQIRSRIRRTRIRRGAMAGAAVAAAVVVGVSLIPGAADAPAREITAAAKPAASLPETFTSGDGTEYRRVATAGLAAEGGQKASVTVPVTGKPLDVAGLCEGRPGSQPPSITVNGGRPNQAGSLTCGKDMELTPLVVPEGATEVTVTFDTDVSAYGCLRDGKGGSCEPLKPHWAAWSLAVYEWTPPAEPVEPDDLRAAPARLAGMKLAARTGGMWKEERSFELVVKSPGGKVGLEQLCAGDLAGRMWFTYRINGKDTGTTADCATWKGGPFPLAMGEHTVPKGEKVTITGEVGLRGEATNRPVRWEVAAYVK</sequence>
<accession>A0A4R4VGC4</accession>
<dbReference type="RefSeq" id="WP_132596460.1">
    <property type="nucleotide sequence ID" value="NZ_SMKO01000044.1"/>
</dbReference>
<evidence type="ECO:0000256" key="2">
    <source>
        <dbReference type="SAM" id="Phobius"/>
    </source>
</evidence>
<dbReference type="AlphaFoldDB" id="A0A4R4VGC4"/>
<comment type="caution">
    <text evidence="3">The sequence shown here is derived from an EMBL/GenBank/DDBJ whole genome shotgun (WGS) entry which is preliminary data.</text>
</comment>
<evidence type="ECO:0000256" key="1">
    <source>
        <dbReference type="SAM" id="MobiDB-lite"/>
    </source>
</evidence>
<dbReference type="Proteomes" id="UP000295258">
    <property type="component" value="Unassembled WGS sequence"/>
</dbReference>
<proteinExistence type="predicted"/>
<evidence type="ECO:0000313" key="4">
    <source>
        <dbReference type="Proteomes" id="UP000295258"/>
    </source>
</evidence>
<feature type="transmembrane region" description="Helical" evidence="2">
    <location>
        <begin position="41"/>
        <end position="62"/>
    </location>
</feature>
<keyword evidence="4" id="KW-1185">Reference proteome</keyword>
<feature type="compositionally biased region" description="Basic and acidic residues" evidence="1">
    <location>
        <begin position="1"/>
        <end position="15"/>
    </location>
</feature>
<keyword evidence="2" id="KW-0472">Membrane</keyword>
<keyword evidence="2" id="KW-0812">Transmembrane</keyword>